<evidence type="ECO:0000313" key="3">
    <source>
        <dbReference type="Proteomes" id="UP000215027"/>
    </source>
</evidence>
<feature type="transmembrane region" description="Helical" evidence="1">
    <location>
        <begin position="139"/>
        <end position="159"/>
    </location>
</feature>
<evidence type="ECO:0000313" key="2">
    <source>
        <dbReference type="EMBL" id="CUS03231.2"/>
    </source>
</evidence>
<evidence type="ECO:0000256" key="1">
    <source>
        <dbReference type="SAM" id="Phobius"/>
    </source>
</evidence>
<dbReference type="Pfam" id="PF13787">
    <property type="entry name" value="HXXEE"/>
    <property type="match status" value="1"/>
</dbReference>
<dbReference type="RefSeq" id="WP_157912949.1">
    <property type="nucleotide sequence ID" value="NZ_LN890655.1"/>
</dbReference>
<proteinExistence type="predicted"/>
<dbReference type="AlphaFoldDB" id="A0A160T025"/>
<keyword evidence="1" id="KW-0812">Transmembrane</keyword>
<dbReference type="OrthoDB" id="1494440at2"/>
<keyword evidence="1" id="KW-1133">Transmembrane helix</keyword>
<organism evidence="2 3">
    <name type="scientific">Candidatus Promineifilum breve</name>
    <dbReference type="NCBI Taxonomy" id="1806508"/>
    <lineage>
        <taxon>Bacteria</taxon>
        <taxon>Bacillati</taxon>
        <taxon>Chloroflexota</taxon>
        <taxon>Ardenticatenia</taxon>
        <taxon>Candidatus Promineifilales</taxon>
        <taxon>Candidatus Promineifilaceae</taxon>
        <taxon>Candidatus Promineifilum</taxon>
    </lineage>
</organism>
<gene>
    <name evidence="2" type="ORF">CFX0092_A1353</name>
</gene>
<feature type="transmembrane region" description="Helical" evidence="1">
    <location>
        <begin position="83"/>
        <end position="102"/>
    </location>
</feature>
<keyword evidence="1" id="KW-0472">Membrane</keyword>
<protein>
    <recommendedName>
        <fullName evidence="4">HXXEE domain-containing protein</fullName>
    </recommendedName>
</protein>
<feature type="transmembrane region" description="Helical" evidence="1">
    <location>
        <begin position="165"/>
        <end position="187"/>
    </location>
</feature>
<feature type="transmembrane region" description="Helical" evidence="1">
    <location>
        <begin position="7"/>
        <end position="26"/>
    </location>
</feature>
<accession>A0A160T025</accession>
<dbReference type="EMBL" id="LN890655">
    <property type="protein sequence ID" value="CUS03231.2"/>
    <property type="molecule type" value="Genomic_DNA"/>
</dbReference>
<dbReference type="Proteomes" id="UP000215027">
    <property type="component" value="Chromosome I"/>
</dbReference>
<keyword evidence="3" id="KW-1185">Reference proteome</keyword>
<sequence length="219" mass="25428">MNFMRKNWYYVGAALFVVLGIGLAIFWNDMSLLRKLMWLSFMALLAHQFEEYGRPGGFPAVTNIAWMPSADGKPDRYKLNRQGALFANVFFGYLFYILAILFPNLIWVGLATVLFGMAQLGVHGIIINRKLRSIYNPGLFTVVFLFWPIGLYYIWYVVVNQLVQWWMWPLAIVYLALAAYFGLYVLAFRIFADPNSPYPFEPSEMERFHVKEKLAKMSA</sequence>
<dbReference type="InterPro" id="IPR025671">
    <property type="entry name" value="HXXEE"/>
</dbReference>
<reference evidence="2" key="1">
    <citation type="submission" date="2016-01" db="EMBL/GenBank/DDBJ databases">
        <authorList>
            <person name="Mcilroy J.S."/>
            <person name="Karst M S."/>
            <person name="Albertsen M."/>
        </authorList>
    </citation>
    <scope>NUCLEOTIDE SEQUENCE</scope>
    <source>
        <strain evidence="2">Cfx-K</strain>
    </source>
</reference>
<feature type="transmembrane region" description="Helical" evidence="1">
    <location>
        <begin position="108"/>
        <end position="127"/>
    </location>
</feature>
<name>A0A160T025_9CHLR</name>
<dbReference type="KEGG" id="pbf:CFX0092_A1353"/>
<evidence type="ECO:0008006" key="4">
    <source>
        <dbReference type="Google" id="ProtNLM"/>
    </source>
</evidence>